<sequence length="211" mass="24031">MKNPFAFYLTALTFIKNIMVSQWNHCGQGQRATLRQTQGDRPFVRTLKPFAFYLLAFTLLTTGCRFNPNTQTPGQAYLQGEWRQDSVTMQQQLVNYSLYNLKFNCDSFFVQIKTFSKVNAGADSCTKSGRWAEYAKGVYEQKNDTLHIRGIFCNPDMSYKVPGGCLRSGVYEEYFKVKVKADSIVELNPTSGVVPIDLKLIKRTTCNPKPL</sequence>
<organism evidence="1 2">
    <name type="scientific">Mucilaginibacter conchicola</name>
    <dbReference type="NCBI Taxonomy" id="2303333"/>
    <lineage>
        <taxon>Bacteria</taxon>
        <taxon>Pseudomonadati</taxon>
        <taxon>Bacteroidota</taxon>
        <taxon>Sphingobacteriia</taxon>
        <taxon>Sphingobacteriales</taxon>
        <taxon>Sphingobacteriaceae</taxon>
        <taxon>Mucilaginibacter</taxon>
    </lineage>
</organism>
<dbReference type="EMBL" id="QWDC01000002">
    <property type="protein sequence ID" value="RFZ92756.1"/>
    <property type="molecule type" value="Genomic_DNA"/>
</dbReference>
<proteinExistence type="predicted"/>
<dbReference type="Proteomes" id="UP000264217">
    <property type="component" value="Unassembled WGS sequence"/>
</dbReference>
<dbReference type="AlphaFoldDB" id="A0A372NU49"/>
<accession>A0A372NU49</accession>
<dbReference type="RefSeq" id="WP_117392464.1">
    <property type="nucleotide sequence ID" value="NZ_QWDC01000002.1"/>
</dbReference>
<evidence type="ECO:0000313" key="2">
    <source>
        <dbReference type="Proteomes" id="UP000264217"/>
    </source>
</evidence>
<keyword evidence="2" id="KW-1185">Reference proteome</keyword>
<reference evidence="1 2" key="1">
    <citation type="submission" date="2018-08" db="EMBL/GenBank/DDBJ databases">
        <title>Mucilaginibacter sp. MYSH2.</title>
        <authorList>
            <person name="Seo T."/>
        </authorList>
    </citation>
    <scope>NUCLEOTIDE SEQUENCE [LARGE SCALE GENOMIC DNA]</scope>
    <source>
        <strain evidence="1 2">MYSH2</strain>
    </source>
</reference>
<evidence type="ECO:0000313" key="1">
    <source>
        <dbReference type="EMBL" id="RFZ92756.1"/>
    </source>
</evidence>
<name>A0A372NU49_9SPHI</name>
<protein>
    <submittedName>
        <fullName evidence="1">Fumarate hydratase</fullName>
    </submittedName>
</protein>
<gene>
    <name evidence="1" type="ORF">D0C36_15270</name>
</gene>
<comment type="caution">
    <text evidence="1">The sequence shown here is derived from an EMBL/GenBank/DDBJ whole genome shotgun (WGS) entry which is preliminary data.</text>
</comment>
<dbReference type="OrthoDB" id="793718at2"/>